<dbReference type="AlphaFoldDB" id="A0AAU7MVK9"/>
<reference evidence="1" key="1">
    <citation type="submission" date="2024-05" db="EMBL/GenBank/DDBJ databases">
        <title>Draft Genome Sequences of Flagellimonas sp. MMG031 and Marinobacter sp. MMG032 Isolated from the dinoflagellate Symbiodinium pilosum.</title>
        <authorList>
            <person name="Shikuma N.J."/>
            <person name="Farrell M.V."/>
        </authorList>
    </citation>
    <scope>NUCLEOTIDE SEQUENCE</scope>
    <source>
        <strain evidence="1">MMG031</strain>
    </source>
</reference>
<dbReference type="RefSeq" id="WP_349351249.1">
    <property type="nucleotide sequence ID" value="NZ_CP157804.1"/>
</dbReference>
<gene>
    <name evidence="1" type="ORF">ABNE31_11590</name>
</gene>
<sequence length="106" mass="12305">MAYCGDDQFTIRIDLMCSGEVRYLCWHKSNSILAKPNLILRQGTITENEDGAGAEYVFHYRGCIYTVEHLRSDDGRSDLFFVEVTDPDQKKSTWKMEQMSIPKYLL</sequence>
<dbReference type="KEGG" id="fld:ABNE31_11590"/>
<protein>
    <submittedName>
        <fullName evidence="1">Uncharacterized protein</fullName>
    </submittedName>
</protein>
<proteinExistence type="predicted"/>
<evidence type="ECO:0000313" key="1">
    <source>
        <dbReference type="EMBL" id="XBQ22242.1"/>
    </source>
</evidence>
<dbReference type="EMBL" id="CP157804">
    <property type="protein sequence ID" value="XBQ22242.1"/>
    <property type="molecule type" value="Genomic_DNA"/>
</dbReference>
<organism evidence="1">
    <name type="scientific">Flagellimonas sp. MMG031</name>
    <dbReference type="NCBI Taxonomy" id="3158549"/>
    <lineage>
        <taxon>Bacteria</taxon>
        <taxon>Pseudomonadati</taxon>
        <taxon>Bacteroidota</taxon>
        <taxon>Flavobacteriia</taxon>
        <taxon>Flavobacteriales</taxon>
        <taxon>Flavobacteriaceae</taxon>
        <taxon>Flagellimonas</taxon>
    </lineage>
</organism>
<name>A0AAU7MVK9_9FLAO</name>
<accession>A0AAU7MVK9</accession>